<evidence type="ECO:0000313" key="3">
    <source>
        <dbReference type="Proteomes" id="UP000815325"/>
    </source>
</evidence>
<feature type="compositionally biased region" description="Acidic residues" evidence="1">
    <location>
        <begin position="94"/>
        <end position="105"/>
    </location>
</feature>
<feature type="compositionally biased region" description="Polar residues" evidence="1">
    <location>
        <begin position="527"/>
        <end position="549"/>
    </location>
</feature>
<dbReference type="EMBL" id="MU069545">
    <property type="protein sequence ID" value="KAF5839387.1"/>
    <property type="molecule type" value="Genomic_DNA"/>
</dbReference>
<feature type="compositionally biased region" description="Basic and acidic residues" evidence="1">
    <location>
        <begin position="508"/>
        <end position="517"/>
    </location>
</feature>
<organism evidence="2 3">
    <name type="scientific">Dunaliella salina</name>
    <name type="common">Green alga</name>
    <name type="synonym">Protococcus salinus</name>
    <dbReference type="NCBI Taxonomy" id="3046"/>
    <lineage>
        <taxon>Eukaryota</taxon>
        <taxon>Viridiplantae</taxon>
        <taxon>Chlorophyta</taxon>
        <taxon>core chlorophytes</taxon>
        <taxon>Chlorophyceae</taxon>
        <taxon>CS clade</taxon>
        <taxon>Chlamydomonadales</taxon>
        <taxon>Dunaliellaceae</taxon>
        <taxon>Dunaliella</taxon>
    </lineage>
</organism>
<feature type="region of interest" description="Disordered" evidence="1">
    <location>
        <begin position="393"/>
        <end position="564"/>
    </location>
</feature>
<feature type="compositionally biased region" description="Low complexity" evidence="1">
    <location>
        <begin position="451"/>
        <end position="461"/>
    </location>
</feature>
<evidence type="ECO:0000256" key="1">
    <source>
        <dbReference type="SAM" id="MobiDB-lite"/>
    </source>
</evidence>
<protein>
    <submittedName>
        <fullName evidence="2">Uncharacterized protein</fullName>
    </submittedName>
</protein>
<evidence type="ECO:0000313" key="2">
    <source>
        <dbReference type="EMBL" id="KAF5839387.1"/>
    </source>
</evidence>
<keyword evidence="3" id="KW-1185">Reference proteome</keyword>
<feature type="compositionally biased region" description="Low complexity" evidence="1">
    <location>
        <begin position="149"/>
        <end position="174"/>
    </location>
</feature>
<gene>
    <name evidence="2" type="ORF">DUNSADRAFT_958</name>
</gene>
<feature type="region of interest" description="Disordered" evidence="1">
    <location>
        <begin position="139"/>
        <end position="178"/>
    </location>
</feature>
<feature type="compositionally biased region" description="Low complexity" evidence="1">
    <location>
        <begin position="477"/>
        <end position="492"/>
    </location>
</feature>
<dbReference type="Proteomes" id="UP000815325">
    <property type="component" value="Unassembled WGS sequence"/>
</dbReference>
<accession>A0ABQ7GXQ0</accession>
<proteinExistence type="predicted"/>
<feature type="region of interest" description="Disordered" evidence="1">
    <location>
        <begin position="94"/>
        <end position="122"/>
    </location>
</feature>
<comment type="caution">
    <text evidence="2">The sequence shown here is derived from an EMBL/GenBank/DDBJ whole genome shotgun (WGS) entry which is preliminary data.</text>
</comment>
<reference evidence="2" key="1">
    <citation type="submission" date="2017-08" db="EMBL/GenBank/DDBJ databases">
        <authorList>
            <person name="Polle J.E."/>
            <person name="Barry K."/>
            <person name="Cushman J."/>
            <person name="Schmutz J."/>
            <person name="Tran D."/>
            <person name="Hathwaick L.T."/>
            <person name="Yim W.C."/>
            <person name="Jenkins J."/>
            <person name="Mckie-Krisberg Z.M."/>
            <person name="Prochnik S."/>
            <person name="Lindquist E."/>
            <person name="Dockter R.B."/>
            <person name="Adam C."/>
            <person name="Molina H."/>
            <person name="Bunkerborg J."/>
            <person name="Jin E."/>
            <person name="Buchheim M."/>
            <person name="Magnuson J."/>
        </authorList>
    </citation>
    <scope>NUCLEOTIDE SEQUENCE</scope>
    <source>
        <strain evidence="2">CCAP 19/18</strain>
    </source>
</reference>
<sequence length="564" mass="62315">MPPEGQGSRQRFWCRCLDCCDRFAGWPAHEVQVYASRSVRTHLASCKCPEYPIGSKHWPPFIRLPTTLSFYPLESQGGACPANEPPEDVFGALDEEEEEEEEEEHDAQSTHWSQPGSHAGDVYMQLGEPQRQDEQEYFLQQHHQHQEGHQQQQQQQQEAMEQAQGQQHQQQEMQQDMEQEIELEQQHLPREDLGGMSILQYLHSKQPGQDGSKRVPCVRPESYQLYRNLSTEQRRELSNHLMGVIFDEYIASNWAQQSVTRLLQRSKGPYGAHEQWFKDSLPDSFKQLLAALQVLGHDVASGTCNYDCCVCGFLYRCEATDASQCCRCGRDRRETRTFKYRPISEWIRALCKKPRTFALLKDGMRHHWEHKEAAGTQNIMEDIIDGPTFKRIANHHAGLPPTPEAPGQGSHPRPGGGGHAASAGSHDAPQRLPSTAPKAPGQGSHPGAGGAADAASTGSDAAVERPPSTAPAAPAQGSVPGAEGGVAAAAGPHANQRPHRTNAGFHPRYQDMEEKGITKNLKLPNQAAGSSKKTNSCGKGGTHSSQSMTDIELGVGNRLTTTKK</sequence>
<name>A0ABQ7GXQ0_DUNSA</name>